<accession>A0A4Q1K5M4</accession>
<comment type="caution">
    <text evidence="2">The sequence shown here is derived from an EMBL/GenBank/DDBJ whole genome shotgun (WGS) entry which is preliminary data.</text>
</comment>
<evidence type="ECO:0008006" key="4">
    <source>
        <dbReference type="Google" id="ProtNLM"/>
    </source>
</evidence>
<dbReference type="RefSeq" id="WP_129433212.1">
    <property type="nucleotide sequence ID" value="NZ_SBKO01000001.1"/>
</dbReference>
<evidence type="ECO:0000256" key="1">
    <source>
        <dbReference type="SAM" id="SignalP"/>
    </source>
</evidence>
<dbReference type="Proteomes" id="UP000290283">
    <property type="component" value="Unassembled WGS sequence"/>
</dbReference>
<evidence type="ECO:0000313" key="3">
    <source>
        <dbReference type="Proteomes" id="UP000290283"/>
    </source>
</evidence>
<dbReference type="PROSITE" id="PS51257">
    <property type="entry name" value="PROKAR_LIPOPROTEIN"/>
    <property type="match status" value="1"/>
</dbReference>
<sequence>MKKSLLYLLLTVAFSSCTFTEEITIHTDGTGKYNLNIDGSALMAMMPQDSVGGKKEKPIDSTFSFKQLFEEKKDSISKLPKAQQEKIKKMEKFNLRMLMNNETKKFFFAFDTDFKSVSELEDVMDNMSEMQKMNKGAKETSLNPMGNLNVLENNGSKIKYAYDGKKFSRKAIVDKVALKKAKDSTDSYKMIFESSKYILKYHFPKAVKSVSNKTALFSEDRKTITIEHAFNEYVHEPEKLNFEVVFQK</sequence>
<reference evidence="3" key="1">
    <citation type="submission" date="2019-01" db="EMBL/GenBank/DDBJ databases">
        <title>Cytophagaceae bacterium strain CAR-16.</title>
        <authorList>
            <person name="Chen W.-M."/>
        </authorList>
    </citation>
    <scope>NUCLEOTIDE SEQUENCE [LARGE SCALE GENOMIC DNA]</scope>
    <source>
        <strain evidence="3">LLJ-11</strain>
    </source>
</reference>
<name>A0A4Q1K5M4_9FLAO</name>
<dbReference type="OrthoDB" id="978531at2"/>
<gene>
    <name evidence="2" type="ORF">EQG63_00610</name>
</gene>
<proteinExistence type="predicted"/>
<protein>
    <recommendedName>
        <fullName evidence="4">Lipoprotein</fullName>
    </recommendedName>
</protein>
<dbReference type="EMBL" id="SBKO01000001">
    <property type="protein sequence ID" value="RXR20464.1"/>
    <property type="molecule type" value="Genomic_DNA"/>
</dbReference>
<feature type="signal peptide" evidence="1">
    <location>
        <begin position="1"/>
        <end position="20"/>
    </location>
</feature>
<organism evidence="2 3">
    <name type="scientific">Flavobacterium amnicola</name>
    <dbReference type="NCBI Taxonomy" id="2506422"/>
    <lineage>
        <taxon>Bacteria</taxon>
        <taxon>Pseudomonadati</taxon>
        <taxon>Bacteroidota</taxon>
        <taxon>Flavobacteriia</taxon>
        <taxon>Flavobacteriales</taxon>
        <taxon>Flavobacteriaceae</taxon>
        <taxon>Flavobacterium</taxon>
    </lineage>
</organism>
<keyword evidence="1" id="KW-0732">Signal</keyword>
<evidence type="ECO:0000313" key="2">
    <source>
        <dbReference type="EMBL" id="RXR20464.1"/>
    </source>
</evidence>
<keyword evidence="3" id="KW-1185">Reference proteome</keyword>
<dbReference type="AlphaFoldDB" id="A0A4Q1K5M4"/>
<feature type="chain" id="PRO_5020442547" description="Lipoprotein" evidence="1">
    <location>
        <begin position="21"/>
        <end position="248"/>
    </location>
</feature>